<keyword evidence="10 18" id="KW-0808">Transferase</keyword>
<evidence type="ECO:0000256" key="8">
    <source>
        <dbReference type="ARBA" id="ARBA00022475"/>
    </source>
</evidence>
<evidence type="ECO:0000256" key="15">
    <source>
        <dbReference type="ARBA" id="ARBA00023136"/>
    </source>
</evidence>
<dbReference type="HOGENOM" id="CLU_037294_1_2_0"/>
<comment type="catalytic activity">
    <reaction evidence="1 18">
        <text>a 1,2-diacyl-sn-glycero-3-phosphate + CTP + H(+) = a CDP-1,2-diacyl-sn-glycerol + diphosphate</text>
        <dbReference type="Rhea" id="RHEA:16229"/>
        <dbReference type="ChEBI" id="CHEBI:15378"/>
        <dbReference type="ChEBI" id="CHEBI:33019"/>
        <dbReference type="ChEBI" id="CHEBI:37563"/>
        <dbReference type="ChEBI" id="CHEBI:58332"/>
        <dbReference type="ChEBI" id="CHEBI:58608"/>
        <dbReference type="EC" id="2.7.7.41"/>
    </reaction>
</comment>
<evidence type="ECO:0000256" key="14">
    <source>
        <dbReference type="ARBA" id="ARBA00023098"/>
    </source>
</evidence>
<comment type="pathway">
    <text evidence="3 18">Phospholipid metabolism; CDP-diacylglycerol biosynthesis; CDP-diacylglycerol from sn-glycerol 3-phosphate: step 3/3.</text>
</comment>
<protein>
    <recommendedName>
        <fullName evidence="7 18">Phosphatidate cytidylyltransferase</fullName>
        <ecNumber evidence="6 18">2.7.7.41</ecNumber>
    </recommendedName>
</protein>
<dbReference type="Proteomes" id="UP000005297">
    <property type="component" value="Unassembled WGS sequence"/>
</dbReference>
<dbReference type="OrthoDB" id="5290710at2"/>
<evidence type="ECO:0000256" key="10">
    <source>
        <dbReference type="ARBA" id="ARBA00022679"/>
    </source>
</evidence>
<dbReference type="AlphaFoldDB" id="Q0EYF8"/>
<keyword evidence="12 18" id="KW-0548">Nucleotidyltransferase</keyword>
<feature type="transmembrane region" description="Helical" evidence="19">
    <location>
        <begin position="7"/>
        <end position="23"/>
    </location>
</feature>
<evidence type="ECO:0000313" key="21">
    <source>
        <dbReference type="Proteomes" id="UP000005297"/>
    </source>
</evidence>
<evidence type="ECO:0000256" key="5">
    <source>
        <dbReference type="ARBA" id="ARBA00010185"/>
    </source>
</evidence>
<reference evidence="20 21" key="1">
    <citation type="submission" date="2006-09" db="EMBL/GenBank/DDBJ databases">
        <authorList>
            <person name="Emerson D."/>
            <person name="Ferriera S."/>
            <person name="Johnson J."/>
            <person name="Kravitz S."/>
            <person name="Halpern A."/>
            <person name="Remington K."/>
            <person name="Beeson K."/>
            <person name="Tran B."/>
            <person name="Rogers Y.-H."/>
            <person name="Friedman R."/>
            <person name="Venter J.C."/>
        </authorList>
    </citation>
    <scope>NUCLEOTIDE SEQUENCE [LARGE SCALE GENOMIC DNA]</scope>
    <source>
        <strain evidence="20 21">PV-1</strain>
    </source>
</reference>
<keyword evidence="21" id="KW-1185">Reference proteome</keyword>
<organism evidence="20 21">
    <name type="scientific">Mariprofundus ferrooxydans PV-1</name>
    <dbReference type="NCBI Taxonomy" id="314345"/>
    <lineage>
        <taxon>Bacteria</taxon>
        <taxon>Pseudomonadati</taxon>
        <taxon>Pseudomonadota</taxon>
        <taxon>Candidatius Mariprofundia</taxon>
        <taxon>Mariprofundales</taxon>
        <taxon>Mariprofundaceae</taxon>
        <taxon>Mariprofundus</taxon>
    </lineage>
</organism>
<evidence type="ECO:0000256" key="1">
    <source>
        <dbReference type="ARBA" id="ARBA00001698"/>
    </source>
</evidence>
<evidence type="ECO:0000256" key="11">
    <source>
        <dbReference type="ARBA" id="ARBA00022692"/>
    </source>
</evidence>
<dbReference type="InParanoid" id="Q0EYF8"/>
<dbReference type="Pfam" id="PF01148">
    <property type="entry name" value="CTP_transf_1"/>
    <property type="match status" value="1"/>
</dbReference>
<dbReference type="PANTHER" id="PTHR46382">
    <property type="entry name" value="PHOSPHATIDATE CYTIDYLYLTRANSFERASE"/>
    <property type="match status" value="1"/>
</dbReference>
<evidence type="ECO:0000256" key="19">
    <source>
        <dbReference type="SAM" id="Phobius"/>
    </source>
</evidence>
<evidence type="ECO:0000256" key="7">
    <source>
        <dbReference type="ARBA" id="ARBA00019373"/>
    </source>
</evidence>
<evidence type="ECO:0000256" key="18">
    <source>
        <dbReference type="RuleBase" id="RU003938"/>
    </source>
</evidence>
<dbReference type="GO" id="GO:0004605">
    <property type="term" value="F:phosphatidate cytidylyltransferase activity"/>
    <property type="evidence" value="ECO:0007669"/>
    <property type="project" value="UniProtKB-EC"/>
</dbReference>
<evidence type="ECO:0000256" key="12">
    <source>
        <dbReference type="ARBA" id="ARBA00022695"/>
    </source>
</evidence>
<dbReference type="STRING" id="314344.AL013_06095"/>
<comment type="similarity">
    <text evidence="5 18">Belongs to the CDS family.</text>
</comment>
<name>Q0EYF8_9PROT</name>
<evidence type="ECO:0000256" key="2">
    <source>
        <dbReference type="ARBA" id="ARBA00004651"/>
    </source>
</evidence>
<dbReference type="RefSeq" id="WP_009851437.1">
    <property type="nucleotide sequence ID" value="NZ_DS022295.1"/>
</dbReference>
<keyword evidence="13 19" id="KW-1133">Transmembrane helix</keyword>
<comment type="caution">
    <text evidence="20">The sequence shown here is derived from an EMBL/GenBank/DDBJ whole genome shotgun (WGS) entry which is preliminary data.</text>
</comment>
<evidence type="ECO:0000256" key="13">
    <source>
        <dbReference type="ARBA" id="ARBA00022989"/>
    </source>
</evidence>
<dbReference type="FunCoup" id="Q0EYF8">
    <property type="interactions" value="238"/>
</dbReference>
<keyword evidence="8" id="KW-1003">Cell membrane</keyword>
<accession>Q0EYF8</accession>
<feature type="transmembrane region" description="Helical" evidence="19">
    <location>
        <begin position="170"/>
        <end position="189"/>
    </location>
</feature>
<evidence type="ECO:0000256" key="16">
    <source>
        <dbReference type="ARBA" id="ARBA00023209"/>
    </source>
</evidence>
<sequence>MSELTKRIITALLLIVLVWGWYFHSVSPWFERFLALVGLLATGELVLLMKLRWPLVFIGSSLPLWYAFSLHSDPRYFLLMMLAWFALYVFSARLQQASFPHFVAAVWLFFWLYMFAVAVAVTHTSTLGQYLVIGACLAVWASDTAAYFAGRKLGKHKLCPAISPGKSVEGSIAGLVAGVSVAMACWIHWQVLDVLPALLLAVIVVAAGMLGDLSESAVKRTIGAKDSGKLLPGHGGILDRVDAMIMALPVSWLLWEMLCYA</sequence>
<keyword evidence="16" id="KW-0594">Phospholipid biosynthesis</keyword>
<keyword evidence="17" id="KW-1208">Phospholipid metabolism</keyword>
<keyword evidence="9" id="KW-0444">Lipid biosynthesis</keyword>
<dbReference type="EC" id="2.7.7.41" evidence="6 18"/>
<comment type="pathway">
    <text evidence="4">Lipid metabolism.</text>
</comment>
<evidence type="ECO:0000256" key="17">
    <source>
        <dbReference type="ARBA" id="ARBA00023264"/>
    </source>
</evidence>
<feature type="transmembrane region" description="Helical" evidence="19">
    <location>
        <begin position="127"/>
        <end position="149"/>
    </location>
</feature>
<feature type="transmembrane region" description="Helical" evidence="19">
    <location>
        <begin position="195"/>
        <end position="213"/>
    </location>
</feature>
<dbReference type="UniPathway" id="UPA00557">
    <property type="reaction ID" value="UER00614"/>
</dbReference>
<evidence type="ECO:0000256" key="4">
    <source>
        <dbReference type="ARBA" id="ARBA00005189"/>
    </source>
</evidence>
<evidence type="ECO:0000313" key="20">
    <source>
        <dbReference type="EMBL" id="EAU54234.1"/>
    </source>
</evidence>
<feature type="transmembrane region" description="Helical" evidence="19">
    <location>
        <begin position="29"/>
        <end position="48"/>
    </location>
</feature>
<evidence type="ECO:0000256" key="9">
    <source>
        <dbReference type="ARBA" id="ARBA00022516"/>
    </source>
</evidence>
<feature type="transmembrane region" description="Helical" evidence="19">
    <location>
        <begin position="101"/>
        <end position="121"/>
    </location>
</feature>
<gene>
    <name evidence="20" type="ORF">SPV1_05719</name>
</gene>
<dbReference type="GO" id="GO:0005886">
    <property type="term" value="C:plasma membrane"/>
    <property type="evidence" value="ECO:0007669"/>
    <property type="project" value="UniProtKB-SubCell"/>
</dbReference>
<dbReference type="PROSITE" id="PS01315">
    <property type="entry name" value="CDS"/>
    <property type="match status" value="1"/>
</dbReference>
<feature type="transmembrane region" description="Helical" evidence="19">
    <location>
        <begin position="76"/>
        <end position="94"/>
    </location>
</feature>
<dbReference type="InterPro" id="IPR000374">
    <property type="entry name" value="PC_trans"/>
</dbReference>
<keyword evidence="15 19" id="KW-0472">Membrane</keyword>
<evidence type="ECO:0000256" key="6">
    <source>
        <dbReference type="ARBA" id="ARBA00012487"/>
    </source>
</evidence>
<dbReference type="eggNOG" id="COG4589">
    <property type="taxonomic scope" value="Bacteria"/>
</dbReference>
<evidence type="ECO:0000256" key="3">
    <source>
        <dbReference type="ARBA" id="ARBA00005119"/>
    </source>
</evidence>
<keyword evidence="14" id="KW-0443">Lipid metabolism</keyword>
<dbReference type="GO" id="GO:0016024">
    <property type="term" value="P:CDP-diacylglycerol biosynthetic process"/>
    <property type="evidence" value="ECO:0007669"/>
    <property type="project" value="UniProtKB-UniPathway"/>
</dbReference>
<comment type="subcellular location">
    <subcellularLocation>
        <location evidence="2">Cell membrane</location>
        <topology evidence="2">Multi-pass membrane protein</topology>
    </subcellularLocation>
</comment>
<keyword evidence="11 18" id="KW-0812">Transmembrane</keyword>
<dbReference type="EMBL" id="AATS01000010">
    <property type="protein sequence ID" value="EAU54234.1"/>
    <property type="molecule type" value="Genomic_DNA"/>
</dbReference>
<proteinExistence type="inferred from homology"/>
<dbReference type="PANTHER" id="PTHR46382:SF1">
    <property type="entry name" value="PHOSPHATIDATE CYTIDYLYLTRANSFERASE"/>
    <property type="match status" value="1"/>
</dbReference>